<reference evidence="3 4" key="1">
    <citation type="submission" date="2019-09" db="EMBL/GenBank/DDBJ databases">
        <title>Salinarimonas rosea gen. nov., sp. nov., a new member of the a-2 subgroup of the Proteobacteria.</title>
        <authorList>
            <person name="Liu J."/>
        </authorList>
    </citation>
    <scope>NUCLEOTIDE SEQUENCE [LARGE SCALE GENOMIC DNA]</scope>
    <source>
        <strain evidence="3 4">BN140002</strain>
    </source>
</reference>
<dbReference type="EMBL" id="VUOA01000023">
    <property type="protein sequence ID" value="KAA2236717.1"/>
    <property type="molecule type" value="Genomic_DNA"/>
</dbReference>
<proteinExistence type="predicted"/>
<keyword evidence="4" id="KW-1185">Reference proteome</keyword>
<keyword evidence="2" id="KW-1133">Transmembrane helix</keyword>
<evidence type="ECO:0000313" key="3">
    <source>
        <dbReference type="EMBL" id="KAA2236717.1"/>
    </source>
</evidence>
<reference evidence="3 4" key="2">
    <citation type="submission" date="2019-09" db="EMBL/GenBank/DDBJ databases">
        <authorList>
            <person name="Jin C."/>
        </authorList>
    </citation>
    <scope>NUCLEOTIDE SEQUENCE [LARGE SCALE GENOMIC DNA]</scope>
    <source>
        <strain evidence="3 4">BN140002</strain>
    </source>
</reference>
<keyword evidence="2" id="KW-0472">Membrane</keyword>
<name>A0A5B2VEU6_9HYPH</name>
<dbReference type="InterPro" id="IPR010865">
    <property type="entry name" value="DUF1499"/>
</dbReference>
<feature type="transmembrane region" description="Helical" evidence="2">
    <location>
        <begin position="29"/>
        <end position="50"/>
    </location>
</feature>
<accession>A0A5B2VEU6</accession>
<feature type="region of interest" description="Disordered" evidence="1">
    <location>
        <begin position="1"/>
        <end position="22"/>
    </location>
</feature>
<organism evidence="3 4">
    <name type="scientific">Salinarimonas soli</name>
    <dbReference type="NCBI Taxonomy" id="1638099"/>
    <lineage>
        <taxon>Bacteria</taxon>
        <taxon>Pseudomonadati</taxon>
        <taxon>Pseudomonadota</taxon>
        <taxon>Alphaproteobacteria</taxon>
        <taxon>Hyphomicrobiales</taxon>
        <taxon>Salinarimonadaceae</taxon>
        <taxon>Salinarimonas</taxon>
    </lineage>
</organism>
<sequence length="205" mass="22300">MDGAPESVHGSPSTHDAPRGRKGESTVRAVLRLLGALVVVAGAGLAVLIWRGSEPGGIDDLYHAVVGGPDLGPVTFETLVRRSRPNDALACPADLCRSARPDIVPPLYPVSAERLREIVADVARQDPETQIVFSARWEEQDRYVARTRLMRFPDTINVRVVPVAADAATVAIYSRSQLGYSDWGVNRKRIERWLDAIAARAGRDA</sequence>
<evidence type="ECO:0000313" key="4">
    <source>
        <dbReference type="Proteomes" id="UP000323142"/>
    </source>
</evidence>
<dbReference type="OrthoDB" id="8479024at2"/>
<protein>
    <submittedName>
        <fullName evidence="3">DUF1499 domain-containing protein</fullName>
    </submittedName>
</protein>
<dbReference type="AlphaFoldDB" id="A0A5B2VEU6"/>
<dbReference type="Proteomes" id="UP000323142">
    <property type="component" value="Unassembled WGS sequence"/>
</dbReference>
<comment type="caution">
    <text evidence="3">The sequence shown here is derived from an EMBL/GenBank/DDBJ whole genome shotgun (WGS) entry which is preliminary data.</text>
</comment>
<keyword evidence="2" id="KW-0812">Transmembrane</keyword>
<gene>
    <name evidence="3" type="ORF">F0L46_13190</name>
</gene>
<dbReference type="Pfam" id="PF07386">
    <property type="entry name" value="DUF1499"/>
    <property type="match status" value="1"/>
</dbReference>
<evidence type="ECO:0000256" key="2">
    <source>
        <dbReference type="SAM" id="Phobius"/>
    </source>
</evidence>
<evidence type="ECO:0000256" key="1">
    <source>
        <dbReference type="SAM" id="MobiDB-lite"/>
    </source>
</evidence>